<dbReference type="Proteomes" id="UP000777482">
    <property type="component" value="Unassembled WGS sequence"/>
</dbReference>
<comment type="caution">
    <text evidence="1">The sequence shown here is derived from an EMBL/GenBank/DDBJ whole genome shotgun (WGS) entry which is preliminary data.</text>
</comment>
<dbReference type="OrthoDB" id="2796844at2759"/>
<sequence length="62" mass="6545">DLATSAPSRTPASTSAARGGHTHYIALYVDDLLIVSPALNEIQQIKDGLKASTASRTDMSLF</sequence>
<dbReference type="AlphaFoldDB" id="A0A9P6VRY4"/>
<keyword evidence="2" id="KW-1185">Reference proteome</keyword>
<evidence type="ECO:0000313" key="2">
    <source>
        <dbReference type="Proteomes" id="UP000777482"/>
    </source>
</evidence>
<name>A0A9P6VRY4_RHOMI</name>
<organism evidence="1 2">
    <name type="scientific">Rhodotorula mucilaginosa</name>
    <name type="common">Yeast</name>
    <name type="synonym">Rhodotorula rubra</name>
    <dbReference type="NCBI Taxonomy" id="5537"/>
    <lineage>
        <taxon>Eukaryota</taxon>
        <taxon>Fungi</taxon>
        <taxon>Dikarya</taxon>
        <taxon>Basidiomycota</taxon>
        <taxon>Pucciniomycotina</taxon>
        <taxon>Microbotryomycetes</taxon>
        <taxon>Sporidiobolales</taxon>
        <taxon>Sporidiobolaceae</taxon>
        <taxon>Rhodotorula</taxon>
    </lineage>
</organism>
<accession>A0A9P6VRY4</accession>
<proteinExistence type="predicted"/>
<evidence type="ECO:0000313" key="1">
    <source>
        <dbReference type="EMBL" id="KAG0653145.1"/>
    </source>
</evidence>
<dbReference type="EMBL" id="PUHQ01000332">
    <property type="protein sequence ID" value="KAG0653145.1"/>
    <property type="molecule type" value="Genomic_DNA"/>
</dbReference>
<feature type="non-terminal residue" evidence="1">
    <location>
        <position position="1"/>
    </location>
</feature>
<protein>
    <submittedName>
        <fullName evidence="1">Uncharacterized protein</fullName>
    </submittedName>
</protein>
<reference evidence="1 2" key="1">
    <citation type="submission" date="2020-11" db="EMBL/GenBank/DDBJ databases">
        <title>Kefir isolates.</title>
        <authorList>
            <person name="Marcisauskas S."/>
            <person name="Kim Y."/>
            <person name="Blasche S."/>
        </authorList>
    </citation>
    <scope>NUCLEOTIDE SEQUENCE [LARGE SCALE GENOMIC DNA]</scope>
    <source>
        <strain evidence="1 2">KR</strain>
    </source>
</reference>
<gene>
    <name evidence="1" type="ORF">C6P46_003903</name>
</gene>